<dbReference type="SUPFAM" id="SSF52172">
    <property type="entry name" value="CheY-like"/>
    <property type="match status" value="1"/>
</dbReference>
<keyword evidence="5" id="KW-1185">Reference proteome</keyword>
<feature type="domain" description="EAL" evidence="3">
    <location>
        <begin position="142"/>
        <end position="395"/>
    </location>
</feature>
<dbReference type="PROSITE" id="PS50883">
    <property type="entry name" value="EAL"/>
    <property type="match status" value="1"/>
</dbReference>
<dbReference type="PANTHER" id="PTHR33121:SF79">
    <property type="entry name" value="CYCLIC DI-GMP PHOSPHODIESTERASE PDED-RELATED"/>
    <property type="match status" value="1"/>
</dbReference>
<dbReference type="InterPro" id="IPR011006">
    <property type="entry name" value="CheY-like_superfamily"/>
</dbReference>
<dbReference type="InterPro" id="IPR001789">
    <property type="entry name" value="Sig_transdc_resp-reg_receiver"/>
</dbReference>
<feature type="modified residue" description="4-aspartylphosphate" evidence="1">
    <location>
        <position position="60"/>
    </location>
</feature>
<evidence type="ECO:0000313" key="5">
    <source>
        <dbReference type="Proteomes" id="UP000575083"/>
    </source>
</evidence>
<dbReference type="Pfam" id="PF00563">
    <property type="entry name" value="EAL"/>
    <property type="match status" value="1"/>
</dbReference>
<keyword evidence="1" id="KW-0597">Phosphoprotein</keyword>
<accession>A0A7X0P8V3</accession>
<dbReference type="SMART" id="SM00448">
    <property type="entry name" value="REC"/>
    <property type="match status" value="1"/>
</dbReference>
<dbReference type="SMART" id="SM00052">
    <property type="entry name" value="EAL"/>
    <property type="match status" value="1"/>
</dbReference>
<name>A0A7X0P8V3_9BURK</name>
<dbReference type="InterPro" id="IPR035919">
    <property type="entry name" value="EAL_sf"/>
</dbReference>
<dbReference type="GO" id="GO:0071111">
    <property type="term" value="F:cyclic-guanylate-specific phosphodiesterase activity"/>
    <property type="evidence" value="ECO:0007669"/>
    <property type="project" value="InterPro"/>
</dbReference>
<organism evidence="4 5">
    <name type="scientific">Acidovorax soli</name>
    <dbReference type="NCBI Taxonomy" id="592050"/>
    <lineage>
        <taxon>Bacteria</taxon>
        <taxon>Pseudomonadati</taxon>
        <taxon>Pseudomonadota</taxon>
        <taxon>Betaproteobacteria</taxon>
        <taxon>Burkholderiales</taxon>
        <taxon>Comamonadaceae</taxon>
        <taxon>Acidovorax</taxon>
    </lineage>
</organism>
<evidence type="ECO:0000259" key="3">
    <source>
        <dbReference type="PROSITE" id="PS50883"/>
    </source>
</evidence>
<feature type="domain" description="Response regulatory" evidence="2">
    <location>
        <begin position="8"/>
        <end position="130"/>
    </location>
</feature>
<gene>
    <name evidence="4" type="ORF">HNP48_000089</name>
</gene>
<dbReference type="InterPro" id="IPR050706">
    <property type="entry name" value="Cyclic-di-GMP_PDE-like"/>
</dbReference>
<evidence type="ECO:0000313" key="4">
    <source>
        <dbReference type="EMBL" id="MBB6557425.1"/>
    </source>
</evidence>
<dbReference type="AlphaFoldDB" id="A0A7X0P8V3"/>
<dbReference type="SUPFAM" id="SSF141868">
    <property type="entry name" value="EAL domain-like"/>
    <property type="match status" value="1"/>
</dbReference>
<reference evidence="4 5" key="1">
    <citation type="submission" date="2020-08" db="EMBL/GenBank/DDBJ databases">
        <title>Functional genomics of gut bacteria from endangered species of beetles.</title>
        <authorList>
            <person name="Carlos-Shanley C."/>
        </authorList>
    </citation>
    <scope>NUCLEOTIDE SEQUENCE [LARGE SCALE GENOMIC DNA]</scope>
    <source>
        <strain evidence="4 5">S00198</strain>
    </source>
</reference>
<comment type="caution">
    <text evidence="4">The sequence shown here is derived from an EMBL/GenBank/DDBJ whole genome shotgun (WGS) entry which is preliminary data.</text>
</comment>
<dbReference type="PROSITE" id="PS50110">
    <property type="entry name" value="RESPONSE_REGULATORY"/>
    <property type="match status" value="1"/>
</dbReference>
<dbReference type="Gene3D" id="3.40.50.2300">
    <property type="match status" value="1"/>
</dbReference>
<dbReference type="InterPro" id="IPR001633">
    <property type="entry name" value="EAL_dom"/>
</dbReference>
<protein>
    <submittedName>
        <fullName evidence="4">EAL domain-containing protein (Putative c-di-GMP-specific phosphodiesterase class I)/ActR/RegA family two-component response regulator</fullName>
    </submittedName>
</protein>
<dbReference type="Pfam" id="PF00072">
    <property type="entry name" value="Response_reg"/>
    <property type="match status" value="1"/>
</dbReference>
<dbReference type="CDD" id="cd01948">
    <property type="entry name" value="EAL"/>
    <property type="match status" value="1"/>
</dbReference>
<dbReference type="RefSeq" id="WP_184854887.1">
    <property type="nucleotide sequence ID" value="NZ_JACHLK010000001.1"/>
</dbReference>
<dbReference type="GO" id="GO:0000160">
    <property type="term" value="P:phosphorelay signal transduction system"/>
    <property type="evidence" value="ECO:0007669"/>
    <property type="project" value="InterPro"/>
</dbReference>
<dbReference type="Proteomes" id="UP000575083">
    <property type="component" value="Unassembled WGS sequence"/>
</dbReference>
<evidence type="ECO:0000256" key="1">
    <source>
        <dbReference type="PROSITE-ProRule" id="PRU00169"/>
    </source>
</evidence>
<dbReference type="Gene3D" id="3.20.20.450">
    <property type="entry name" value="EAL domain"/>
    <property type="match status" value="1"/>
</dbReference>
<dbReference type="EMBL" id="JACHLK010000001">
    <property type="protein sequence ID" value="MBB6557425.1"/>
    <property type="molecule type" value="Genomic_DNA"/>
</dbReference>
<dbReference type="PANTHER" id="PTHR33121">
    <property type="entry name" value="CYCLIC DI-GMP PHOSPHODIESTERASE PDEF"/>
    <property type="match status" value="1"/>
</dbReference>
<evidence type="ECO:0000259" key="2">
    <source>
        <dbReference type="PROSITE" id="PS50110"/>
    </source>
</evidence>
<sequence>MSARSDIRILVLDDEPFMLMLLARQLANLGFTRVDTCDNGQAALDRVDDAALAPQLILCDLNMPGMDGVEFVRKLVEHGYTGSLILVSGEDERTLHSARRLVQAHHIEVLGSLQKPVPPQALFQLVERWVPAARRAQHLHGKGYGVERLAQAIQAGELVNHYQPKVSVSTGAVVGVETLVRWRHPEDGLVYPDQFIGLAEAHGLIDALTQVVLAQALRDSTTWAREGLALKVAVNVSMDNLHALEFPERITAVAAAAEVKPQSIVLEVTESQLMKDLRAPLEILTRLRLRRFKLSIDDFGTGHSSLAQLRDVPFDELKIDQGFVHGAHHNETLRAIFFASLGLAKELGMEVVAEGVEDAEDWDFLQKSGCDLAQGYFIARPMPADQVLDWVAAWRARWAREHAGGPSSG</sequence>
<proteinExistence type="predicted"/>